<reference evidence="2 3" key="1">
    <citation type="submission" date="2019-06" db="EMBL/GenBank/DDBJ databases">
        <title>Complete genome sequence of Janthinobacterium sp. SNU WT3 isolated from diseased rainbow trout.</title>
        <authorList>
            <person name="Oh W.T."/>
            <person name="Park S.C."/>
        </authorList>
    </citation>
    <scope>NUCLEOTIDE SEQUENCE [LARGE SCALE GENOMIC DNA]</scope>
    <source>
        <strain evidence="2 3">SNU WT3</strain>
    </source>
</reference>
<dbReference type="SUPFAM" id="SSF51905">
    <property type="entry name" value="FAD/NAD(P)-binding domain"/>
    <property type="match status" value="1"/>
</dbReference>
<dbReference type="PANTHER" id="PTHR16128">
    <property type="entry name" value="FAD/NAD(P)-BINDING OXIDOREDUCTASE FAMILY PROTEIN"/>
    <property type="match status" value="1"/>
</dbReference>
<dbReference type="PROSITE" id="PS51257">
    <property type="entry name" value="PROKAR_LIPOPROTEIN"/>
    <property type="match status" value="1"/>
</dbReference>
<organism evidence="2 3">
    <name type="scientific">Janthinobacterium tructae</name>
    <dbReference type="NCBI Taxonomy" id="2590869"/>
    <lineage>
        <taxon>Bacteria</taxon>
        <taxon>Pseudomonadati</taxon>
        <taxon>Pseudomonadota</taxon>
        <taxon>Betaproteobacteria</taxon>
        <taxon>Burkholderiales</taxon>
        <taxon>Oxalobacteraceae</taxon>
        <taxon>Janthinobacterium</taxon>
    </lineage>
</organism>
<protein>
    <submittedName>
        <fullName evidence="2">FAD-dependent oxidoreductase</fullName>
    </submittedName>
</protein>
<dbReference type="InterPro" id="IPR002937">
    <property type="entry name" value="Amino_oxidase"/>
</dbReference>
<evidence type="ECO:0000259" key="1">
    <source>
        <dbReference type="Pfam" id="PF01593"/>
    </source>
</evidence>
<name>A0A4Y6RLZ0_9BURK</name>
<feature type="domain" description="Amine oxidase" evidence="1">
    <location>
        <begin position="117"/>
        <end position="323"/>
    </location>
</feature>
<dbReference type="Pfam" id="PF01593">
    <property type="entry name" value="Amino_oxidase"/>
    <property type="match status" value="1"/>
</dbReference>
<dbReference type="EMBL" id="CP041185">
    <property type="protein sequence ID" value="QDG73963.1"/>
    <property type="molecule type" value="Genomic_DNA"/>
</dbReference>
<dbReference type="Gene3D" id="3.90.660.10">
    <property type="match status" value="1"/>
</dbReference>
<dbReference type="OrthoDB" id="5792777at2"/>
<dbReference type="Proteomes" id="UP000316665">
    <property type="component" value="Chromosome"/>
</dbReference>
<dbReference type="Gene3D" id="3.50.50.60">
    <property type="entry name" value="FAD/NAD(P)-binding domain"/>
    <property type="match status" value="1"/>
</dbReference>
<keyword evidence="3" id="KW-1185">Reference proteome</keyword>
<dbReference type="AlphaFoldDB" id="A0A4Y6RLZ0"/>
<dbReference type="InterPro" id="IPR036188">
    <property type="entry name" value="FAD/NAD-bd_sf"/>
</dbReference>
<dbReference type="GO" id="GO:0016491">
    <property type="term" value="F:oxidoreductase activity"/>
    <property type="evidence" value="ECO:0007669"/>
    <property type="project" value="InterPro"/>
</dbReference>
<gene>
    <name evidence="2" type="ORF">FJQ89_06470</name>
</gene>
<dbReference type="PANTHER" id="PTHR16128:SF5">
    <property type="entry name" value="FAD_NAD(P)-BINDING OXIDOREDUCTASE FAMILY PROTEIN"/>
    <property type="match status" value="1"/>
</dbReference>
<evidence type="ECO:0000313" key="2">
    <source>
        <dbReference type="EMBL" id="QDG73963.1"/>
    </source>
</evidence>
<dbReference type="PRINTS" id="PR00419">
    <property type="entry name" value="ADXRDTASE"/>
</dbReference>
<dbReference type="KEGG" id="jas:FJQ89_06470"/>
<sequence length="327" mass="35078">MLNSSRIAIIGAGIAGLACATALRQAGFQVTLFDKSRGAGGRMSTRRGADWQCDHGAQYFTARNPEFRAEVSRWERAGVAAHWQLQLRGLDADGCSGGAPVERFVGVPRMSSIGAWLAADLVLHTGMAISALQREDNVWRLHVQDEGPLAHRYDMVVLAVPAPQAVPLLGQVAPLQAALAAGTNMAGCWAMMLEYAQPLALDFNAAFLNAGPLRWVARDSAKPGRSGRESWLLHASAEWSEAHIELDADSIAAQLLAAFITLGGQVPQRWSVHRWRYASTPQARNDVCLWEAGQGLGMCGDWLNGGTVEAAWLSGHALAQRIIAGPA</sequence>
<dbReference type="Pfam" id="PF13450">
    <property type="entry name" value="NAD_binding_8"/>
    <property type="match status" value="1"/>
</dbReference>
<accession>A0A4Y6RLZ0</accession>
<proteinExistence type="predicted"/>
<evidence type="ECO:0000313" key="3">
    <source>
        <dbReference type="Proteomes" id="UP000316665"/>
    </source>
</evidence>